<gene>
    <name evidence="1" type="ORF">MO867_20530</name>
</gene>
<keyword evidence="2" id="KW-1185">Reference proteome</keyword>
<comment type="caution">
    <text evidence="1">The sequence shown here is derived from an EMBL/GenBank/DDBJ whole genome shotgun (WGS) entry which is preliminary data.</text>
</comment>
<sequence>MPAANAAGLVFNQAAEVLLAVVFVGNKCGAYIGKVPGPLVAFAAQGGIVVEH</sequence>
<proteinExistence type="predicted"/>
<protein>
    <submittedName>
        <fullName evidence="1">Uncharacterized protein</fullName>
    </submittedName>
</protein>
<dbReference type="RefSeq" id="WP_252472586.1">
    <property type="nucleotide sequence ID" value="NZ_JALBWM010000181.1"/>
</dbReference>
<accession>A0A9X2J6J8</accession>
<evidence type="ECO:0000313" key="1">
    <source>
        <dbReference type="EMBL" id="MCO1336717.1"/>
    </source>
</evidence>
<dbReference type="Proteomes" id="UP001139028">
    <property type="component" value="Unassembled WGS sequence"/>
</dbReference>
<evidence type="ECO:0000313" key="2">
    <source>
        <dbReference type="Proteomes" id="UP001139028"/>
    </source>
</evidence>
<name>A0A9X2J6J8_9GAMM</name>
<dbReference type="EMBL" id="JALBWM010000181">
    <property type="protein sequence ID" value="MCO1336717.1"/>
    <property type="molecule type" value="Genomic_DNA"/>
</dbReference>
<organism evidence="1 2">
    <name type="scientific">Microbulbifer okhotskensis</name>
    <dbReference type="NCBI Taxonomy" id="2926617"/>
    <lineage>
        <taxon>Bacteria</taxon>
        <taxon>Pseudomonadati</taxon>
        <taxon>Pseudomonadota</taxon>
        <taxon>Gammaproteobacteria</taxon>
        <taxon>Cellvibrionales</taxon>
        <taxon>Microbulbiferaceae</taxon>
        <taxon>Microbulbifer</taxon>
    </lineage>
</organism>
<dbReference type="AlphaFoldDB" id="A0A9X2J6J8"/>
<reference evidence="1" key="1">
    <citation type="journal article" date="2022" name="Arch. Microbiol.">
        <title>Microbulbifer okhotskensis sp. nov., isolated from a deep bottom sediment of the Okhotsk Sea.</title>
        <authorList>
            <person name="Romanenko L."/>
            <person name="Kurilenko V."/>
            <person name="Otstavnykh N."/>
            <person name="Velansky P."/>
            <person name="Isaeva M."/>
            <person name="Mikhailov V."/>
        </authorList>
    </citation>
    <scope>NUCLEOTIDE SEQUENCE</scope>
    <source>
        <strain evidence="1">OS29</strain>
    </source>
</reference>